<keyword evidence="7" id="KW-0540">Nuclease</keyword>
<dbReference type="GO" id="GO:0006284">
    <property type="term" value="P:base-excision repair"/>
    <property type="evidence" value="ECO:0007669"/>
    <property type="project" value="TreeGrafter"/>
</dbReference>
<feature type="binding site" evidence="7">
    <location>
        <position position="252"/>
    </location>
    <ligand>
        <name>Zn(2+)</name>
        <dbReference type="ChEBI" id="CHEBI:29105"/>
        <label>2</label>
    </ligand>
</feature>
<keyword evidence="4 7" id="KW-0378">Hydrolase</keyword>
<name>A0A0R1GXI5_9LACO</name>
<feature type="binding site" evidence="7">
    <location>
        <position position="207"/>
    </location>
    <ligand>
        <name>Zn(2+)</name>
        <dbReference type="ChEBI" id="CHEBI:29105"/>
        <label>2</label>
    </ligand>
</feature>
<dbReference type="GO" id="GO:0008833">
    <property type="term" value="F:deoxyribonuclease IV (phage-T4-induced) activity"/>
    <property type="evidence" value="ECO:0007669"/>
    <property type="project" value="UniProtKB-UniRule"/>
</dbReference>
<evidence type="ECO:0000256" key="7">
    <source>
        <dbReference type="HAMAP-Rule" id="MF_00152"/>
    </source>
</evidence>
<dbReference type="FunFam" id="3.20.20.150:FF:000001">
    <property type="entry name" value="Probable endonuclease 4"/>
    <property type="match status" value="1"/>
</dbReference>
<keyword evidence="2 7" id="KW-0479">Metal-binding</keyword>
<sequence length="294" mass="31884">MGGTKMLVGAAEESMQNGANTMMVFTGAPQNTRRKELSAFNIEAGKALLKEAKIAPVVVHAPYIINLGNTIKTETLGFAEEFLLGELERAEAIGASTISFHPGAHVGAGSAAAIKQIAQMLDRILGQTATKKVTIAIETMAGKGTEVGKTFEELASIITQTSHNDRLAITFDTCHVYDGGYDIKNDLSGVLTQFDQIVGLDRISTIHLNDSKFGLNSHKDRHANLGYGELGFQLLNTVAYLPELKSIPKIMETPLIVDPANPKKKYSPYKFEISELRQQTFDPALAEHVLAENK</sequence>
<feature type="binding site" evidence="7">
    <location>
        <position position="60"/>
    </location>
    <ligand>
        <name>Zn(2+)</name>
        <dbReference type="ChEBI" id="CHEBI:29105"/>
        <label>1</label>
    </ligand>
</feature>
<dbReference type="PROSITE" id="PS00729">
    <property type="entry name" value="AP_NUCLEASE_F2_1"/>
    <property type="match status" value="1"/>
</dbReference>
<dbReference type="NCBIfam" id="NF002196">
    <property type="entry name" value="PRK01060.1-1"/>
    <property type="match status" value="1"/>
</dbReference>
<feature type="binding site" evidence="7">
    <location>
        <position position="138"/>
    </location>
    <ligand>
        <name>Zn(2+)</name>
        <dbReference type="ChEBI" id="CHEBI:29105"/>
        <label>1</label>
    </ligand>
</feature>
<evidence type="ECO:0000256" key="1">
    <source>
        <dbReference type="ARBA" id="ARBA00005340"/>
    </source>
</evidence>
<dbReference type="GO" id="GO:0003677">
    <property type="term" value="F:DNA binding"/>
    <property type="evidence" value="ECO:0007669"/>
    <property type="project" value="InterPro"/>
</dbReference>
<dbReference type="InterPro" id="IPR013022">
    <property type="entry name" value="Xyl_isomerase-like_TIM-brl"/>
</dbReference>
<evidence type="ECO:0000259" key="8">
    <source>
        <dbReference type="Pfam" id="PF01261"/>
    </source>
</evidence>
<dbReference type="HAMAP" id="MF_00152">
    <property type="entry name" value="Nfo"/>
    <property type="match status" value="1"/>
</dbReference>
<comment type="cofactor">
    <cofactor evidence="7">
        <name>Zn(2+)</name>
        <dbReference type="ChEBI" id="CHEBI:29105"/>
    </cofactor>
    <text evidence="7">Binds 3 Zn(2+) ions.</text>
</comment>
<dbReference type="GO" id="GO:0008081">
    <property type="term" value="F:phosphoric diester hydrolase activity"/>
    <property type="evidence" value="ECO:0007669"/>
    <property type="project" value="TreeGrafter"/>
</dbReference>
<comment type="caution">
    <text evidence="9">The sequence shown here is derived from an EMBL/GenBank/DDBJ whole genome shotgun (WGS) entry which is preliminary data.</text>
</comment>
<dbReference type="Proteomes" id="UP000050909">
    <property type="component" value="Unassembled WGS sequence"/>
</dbReference>
<evidence type="ECO:0000313" key="9">
    <source>
        <dbReference type="EMBL" id="KRK38473.1"/>
    </source>
</evidence>
<dbReference type="SUPFAM" id="SSF51658">
    <property type="entry name" value="Xylose isomerase-like"/>
    <property type="match status" value="1"/>
</dbReference>
<evidence type="ECO:0000256" key="3">
    <source>
        <dbReference type="ARBA" id="ARBA00022763"/>
    </source>
</evidence>
<dbReference type="PANTHER" id="PTHR21445">
    <property type="entry name" value="ENDONUCLEASE IV ENDODEOXYRIBONUCLEASE IV"/>
    <property type="match status" value="1"/>
</dbReference>
<dbReference type="AlphaFoldDB" id="A0A0R1GXI5"/>
<dbReference type="PANTHER" id="PTHR21445:SF0">
    <property type="entry name" value="APURINIC-APYRIMIDINIC ENDONUCLEASE"/>
    <property type="match status" value="1"/>
</dbReference>
<dbReference type="GO" id="GO:0003906">
    <property type="term" value="F:DNA-(apurinic or apyrimidinic site) endonuclease activity"/>
    <property type="evidence" value="ECO:0007669"/>
    <property type="project" value="TreeGrafter"/>
</dbReference>
<evidence type="ECO:0000256" key="2">
    <source>
        <dbReference type="ARBA" id="ARBA00022723"/>
    </source>
</evidence>
<feature type="binding site" evidence="7">
    <location>
        <position position="220"/>
    </location>
    <ligand>
        <name>Zn(2+)</name>
        <dbReference type="ChEBI" id="CHEBI:29105"/>
        <label>3</label>
    </ligand>
</feature>
<keyword evidence="7 9" id="KW-0255">Endonuclease</keyword>
<dbReference type="InterPro" id="IPR018246">
    <property type="entry name" value="AP_endonuc_F2_Zn_BS"/>
</dbReference>
<dbReference type="InterPro" id="IPR036237">
    <property type="entry name" value="Xyl_isomerase-like_sf"/>
</dbReference>
<dbReference type="SMART" id="SM00518">
    <property type="entry name" value="AP2Ec"/>
    <property type="match status" value="1"/>
</dbReference>
<organism evidence="9 10">
    <name type="scientific">Amylolactobacillus amylotrophicus DSM 20534</name>
    <dbReference type="NCBI Taxonomy" id="1423722"/>
    <lineage>
        <taxon>Bacteria</taxon>
        <taxon>Bacillati</taxon>
        <taxon>Bacillota</taxon>
        <taxon>Bacilli</taxon>
        <taxon>Lactobacillales</taxon>
        <taxon>Lactobacillaceae</taxon>
        <taxon>Amylolactobacillus</taxon>
    </lineage>
</organism>
<dbReference type="InterPro" id="IPR001719">
    <property type="entry name" value="AP_endonuc_2"/>
</dbReference>
<dbReference type="Pfam" id="PF01261">
    <property type="entry name" value="AP_endonuc_2"/>
    <property type="match status" value="1"/>
</dbReference>
<reference evidence="9 10" key="1">
    <citation type="journal article" date="2015" name="Genome Announc.">
        <title>Expanding the biotechnology potential of lactobacilli through comparative genomics of 213 strains and associated genera.</title>
        <authorList>
            <person name="Sun Z."/>
            <person name="Harris H.M."/>
            <person name="McCann A."/>
            <person name="Guo C."/>
            <person name="Argimon S."/>
            <person name="Zhang W."/>
            <person name="Yang X."/>
            <person name="Jeffery I.B."/>
            <person name="Cooney J.C."/>
            <person name="Kagawa T.F."/>
            <person name="Liu W."/>
            <person name="Song Y."/>
            <person name="Salvetti E."/>
            <person name="Wrobel A."/>
            <person name="Rasinkangas P."/>
            <person name="Parkhill J."/>
            <person name="Rea M.C."/>
            <person name="O'Sullivan O."/>
            <person name="Ritari J."/>
            <person name="Douillard F.P."/>
            <person name="Paul Ross R."/>
            <person name="Yang R."/>
            <person name="Briner A.E."/>
            <person name="Felis G.E."/>
            <person name="de Vos W.M."/>
            <person name="Barrangou R."/>
            <person name="Klaenhammer T.R."/>
            <person name="Caufield P.W."/>
            <person name="Cui Y."/>
            <person name="Zhang H."/>
            <person name="O'Toole P.W."/>
        </authorList>
    </citation>
    <scope>NUCLEOTIDE SEQUENCE [LARGE SCALE GENOMIC DNA]</scope>
    <source>
        <strain evidence="9 10">DSM 20534</strain>
    </source>
</reference>
<dbReference type="CDD" id="cd00019">
    <property type="entry name" value="AP2Ec"/>
    <property type="match status" value="1"/>
</dbReference>
<feature type="binding site" evidence="7">
    <location>
        <position position="101"/>
    </location>
    <ligand>
        <name>Zn(2+)</name>
        <dbReference type="ChEBI" id="CHEBI:29105"/>
        <label>1</label>
    </ligand>
</feature>
<accession>A0A0R1GXI5</accession>
<feature type="binding site" evidence="7">
    <location>
        <position position="172"/>
    </location>
    <ligand>
        <name>Zn(2+)</name>
        <dbReference type="ChEBI" id="CHEBI:29105"/>
        <label>2</label>
    </ligand>
</feature>
<dbReference type="PROSITE" id="PS51432">
    <property type="entry name" value="AP_NUCLEASE_F2_4"/>
    <property type="match status" value="1"/>
</dbReference>
<comment type="catalytic activity">
    <reaction evidence="7">
        <text>Endonucleolytic cleavage to 5'-phosphooligonucleotide end-products.</text>
        <dbReference type="EC" id="3.1.21.2"/>
    </reaction>
</comment>
<dbReference type="Gene3D" id="3.20.20.150">
    <property type="entry name" value="Divalent-metal-dependent TIM barrel enzymes"/>
    <property type="match status" value="1"/>
</dbReference>
<keyword evidence="3 7" id="KW-0227">DNA damage</keyword>
<feature type="binding site" evidence="7">
    <location>
        <position position="175"/>
    </location>
    <ligand>
        <name>Zn(2+)</name>
        <dbReference type="ChEBI" id="CHEBI:29105"/>
        <label>3</label>
    </ligand>
</feature>
<dbReference type="GO" id="GO:0008270">
    <property type="term" value="F:zinc ion binding"/>
    <property type="evidence" value="ECO:0007669"/>
    <property type="project" value="UniProtKB-UniRule"/>
</dbReference>
<dbReference type="PROSITE" id="PS00731">
    <property type="entry name" value="AP_NUCLEASE_F2_3"/>
    <property type="match status" value="1"/>
</dbReference>
<feature type="domain" description="Xylose isomerase-like TIM barrel" evidence="8">
    <location>
        <begin position="16"/>
        <end position="233"/>
    </location>
</feature>
<dbReference type="NCBIfam" id="TIGR00587">
    <property type="entry name" value="nfo"/>
    <property type="match status" value="1"/>
</dbReference>
<comment type="similarity">
    <text evidence="1 7">Belongs to the AP endonuclease 2 family.</text>
</comment>
<evidence type="ECO:0000313" key="10">
    <source>
        <dbReference type="Proteomes" id="UP000050909"/>
    </source>
</evidence>
<dbReference type="EMBL" id="AZCV01000001">
    <property type="protein sequence ID" value="KRK38473.1"/>
    <property type="molecule type" value="Genomic_DNA"/>
</dbReference>
<proteinExistence type="inferred from homology"/>
<evidence type="ECO:0000256" key="6">
    <source>
        <dbReference type="ARBA" id="ARBA00023204"/>
    </source>
</evidence>
<keyword evidence="6 7" id="KW-0234">DNA repair</keyword>
<dbReference type="EC" id="3.1.21.2" evidence="7"/>
<keyword evidence="10" id="KW-1185">Reference proteome</keyword>
<dbReference type="PROSITE" id="PS00730">
    <property type="entry name" value="AP_NUCLEASE_F2_2"/>
    <property type="match status" value="1"/>
</dbReference>
<comment type="function">
    <text evidence="7">Endonuclease IV plays a role in DNA repair. It cleaves phosphodiester bonds at apurinic or apyrimidinic (AP) sites, generating a 3'-hydroxyl group and a 5'-terminal sugar phosphate.</text>
</comment>
<evidence type="ECO:0000256" key="5">
    <source>
        <dbReference type="ARBA" id="ARBA00022833"/>
    </source>
</evidence>
<feature type="binding site" evidence="7">
    <location>
        <position position="138"/>
    </location>
    <ligand>
        <name>Zn(2+)</name>
        <dbReference type="ChEBI" id="CHEBI:29105"/>
        <label>2</label>
    </ligand>
</feature>
<keyword evidence="5 7" id="KW-0862">Zinc</keyword>
<protein>
    <recommendedName>
        <fullName evidence="7">Probable endonuclease 4</fullName>
        <ecNumber evidence="7">3.1.21.2</ecNumber>
    </recommendedName>
    <alternativeName>
        <fullName evidence="7">Endodeoxyribonuclease IV</fullName>
    </alternativeName>
    <alternativeName>
        <fullName evidence="7">Endonuclease IV</fullName>
    </alternativeName>
</protein>
<dbReference type="PATRIC" id="fig|1423722.3.peg.163"/>
<feature type="binding site" evidence="7">
    <location>
        <position position="222"/>
    </location>
    <ligand>
        <name>Zn(2+)</name>
        <dbReference type="ChEBI" id="CHEBI:29105"/>
        <label>3</label>
    </ligand>
</feature>
<evidence type="ECO:0000256" key="4">
    <source>
        <dbReference type="ARBA" id="ARBA00022801"/>
    </source>
</evidence>
<gene>
    <name evidence="7" type="primary">nfo</name>
    <name evidence="9" type="ORF">FC62_GL000159</name>
</gene>